<gene>
    <name evidence="1" type="ORF">SAMN05660649_03020</name>
</gene>
<dbReference type="OrthoDB" id="8451655at2"/>
<keyword evidence="2" id="KW-1185">Reference proteome</keyword>
<dbReference type="InterPro" id="IPR007804">
    <property type="entry name" value="GvpG"/>
</dbReference>
<name>A0A1I2VME0_9FIRM</name>
<proteinExistence type="predicted"/>
<dbReference type="AlphaFoldDB" id="A0A1I2VME0"/>
<reference evidence="2" key="1">
    <citation type="submission" date="2016-10" db="EMBL/GenBank/DDBJ databases">
        <authorList>
            <person name="Varghese N."/>
            <person name="Submissions S."/>
        </authorList>
    </citation>
    <scope>NUCLEOTIDE SEQUENCE [LARGE SCALE GENOMIC DNA]</scope>
    <source>
        <strain evidence="2">DSM 17038</strain>
    </source>
</reference>
<protein>
    <submittedName>
        <fullName evidence="1">Gas vesicle protein G</fullName>
    </submittedName>
</protein>
<dbReference type="Proteomes" id="UP000199337">
    <property type="component" value="Unassembled WGS sequence"/>
</dbReference>
<evidence type="ECO:0000313" key="1">
    <source>
        <dbReference type="EMBL" id="SFG88676.1"/>
    </source>
</evidence>
<dbReference type="RefSeq" id="WP_092472205.1">
    <property type="nucleotide sequence ID" value="NZ_FOOX01000011.1"/>
</dbReference>
<accession>A0A1I2VME0</accession>
<dbReference type="STRING" id="341036.SAMN05660649_03020"/>
<sequence length="82" mass="9941">MLIIDDLLLAPFRGLFFIFKEIHKRVEEEFYDEQHIINQMRSLQTSLQLGDITEEEYDLAEEDLVERLQIARERNIERSEEE</sequence>
<dbReference type="Pfam" id="PF05120">
    <property type="entry name" value="GvpG"/>
    <property type="match status" value="1"/>
</dbReference>
<evidence type="ECO:0000313" key="2">
    <source>
        <dbReference type="Proteomes" id="UP000199337"/>
    </source>
</evidence>
<organism evidence="1 2">
    <name type="scientific">Desulfotruncus arcticus DSM 17038</name>
    <dbReference type="NCBI Taxonomy" id="1121424"/>
    <lineage>
        <taxon>Bacteria</taxon>
        <taxon>Bacillati</taxon>
        <taxon>Bacillota</taxon>
        <taxon>Clostridia</taxon>
        <taxon>Eubacteriales</taxon>
        <taxon>Desulfallaceae</taxon>
        <taxon>Desulfotruncus</taxon>
    </lineage>
</organism>
<dbReference type="EMBL" id="FOOX01000011">
    <property type="protein sequence ID" value="SFG88676.1"/>
    <property type="molecule type" value="Genomic_DNA"/>
</dbReference>